<evidence type="ECO:0000256" key="6">
    <source>
        <dbReference type="ARBA" id="ARBA00022982"/>
    </source>
</evidence>
<dbReference type="InterPro" id="IPR006311">
    <property type="entry name" value="TAT_signal"/>
</dbReference>
<gene>
    <name evidence="12" type="ORF">ACFO0N_17720</name>
</gene>
<feature type="compositionally biased region" description="Gly residues" evidence="10">
    <location>
        <begin position="180"/>
        <end position="189"/>
    </location>
</feature>
<keyword evidence="13" id="KW-1185">Reference proteome</keyword>
<dbReference type="InterPro" id="IPR000923">
    <property type="entry name" value="BlueCu_1"/>
</dbReference>
<evidence type="ECO:0000256" key="1">
    <source>
        <dbReference type="ARBA" id="ARBA00004370"/>
    </source>
</evidence>
<evidence type="ECO:0000256" key="9">
    <source>
        <dbReference type="PIRSR" id="PIRSR602386-1"/>
    </source>
</evidence>
<feature type="region of interest" description="Disordered" evidence="10">
    <location>
        <begin position="176"/>
        <end position="202"/>
    </location>
</feature>
<evidence type="ECO:0000259" key="11">
    <source>
        <dbReference type="Pfam" id="PF00127"/>
    </source>
</evidence>
<dbReference type="GO" id="GO:0042597">
    <property type="term" value="C:periplasmic space"/>
    <property type="evidence" value="ECO:0007669"/>
    <property type="project" value="UniProtKB-SubCell"/>
</dbReference>
<dbReference type="PRINTS" id="PR00155">
    <property type="entry name" value="AMICYANIN"/>
</dbReference>
<dbReference type="InterPro" id="IPR028871">
    <property type="entry name" value="BlueCu_1_BS"/>
</dbReference>
<dbReference type="PANTHER" id="PTHR34192">
    <property type="entry name" value="PLASTOCYANIN MAJOR ISOFORM, CHLOROPLASTIC-RELATED"/>
    <property type="match status" value="1"/>
</dbReference>
<dbReference type="Gene3D" id="2.60.40.420">
    <property type="entry name" value="Cupredoxins - blue copper proteins"/>
    <property type="match status" value="1"/>
</dbReference>
<feature type="binding site" evidence="9">
    <location>
        <position position="119"/>
    </location>
    <ligand>
        <name>Cu cation</name>
        <dbReference type="ChEBI" id="CHEBI:23378"/>
    </ligand>
</feature>
<dbReference type="InterPro" id="IPR017533">
    <property type="entry name" value="Halocyanin"/>
</dbReference>
<feature type="domain" description="Blue (type 1) copper" evidence="11">
    <location>
        <begin position="84"/>
        <end position="168"/>
    </location>
</feature>
<dbReference type="EMBL" id="JBHSDS010000008">
    <property type="protein sequence ID" value="MFC4359787.1"/>
    <property type="molecule type" value="Genomic_DNA"/>
</dbReference>
<comment type="caution">
    <text evidence="12">The sequence shown here is derived from an EMBL/GenBank/DDBJ whole genome shotgun (WGS) entry which is preliminary data.</text>
</comment>
<feature type="binding site" evidence="9">
    <location>
        <position position="157"/>
    </location>
    <ligand>
        <name>Cu cation</name>
        <dbReference type="ChEBI" id="CHEBI:23378"/>
    </ligand>
</feature>
<keyword evidence="5" id="KW-0574">Periplasm</keyword>
<comment type="cofactor">
    <cofactor evidence="9">
        <name>Cu cation</name>
        <dbReference type="ChEBI" id="CHEBI:23378"/>
    </cofactor>
    <text evidence="9">Binds 1 copper ion per subunit.</text>
</comment>
<protein>
    <submittedName>
        <fullName evidence="12">Halocyanin domain-containing protein</fullName>
    </submittedName>
</protein>
<dbReference type="RefSeq" id="WP_267621281.1">
    <property type="nucleotide sequence ID" value="NZ_JAODIW010000006.1"/>
</dbReference>
<keyword evidence="3" id="KW-0813">Transport</keyword>
<keyword evidence="7 9" id="KW-0186">Copper</keyword>
<dbReference type="AlphaFoldDB" id="A0ABD5PGG1"/>
<evidence type="ECO:0000256" key="2">
    <source>
        <dbReference type="ARBA" id="ARBA00004418"/>
    </source>
</evidence>
<evidence type="ECO:0000256" key="3">
    <source>
        <dbReference type="ARBA" id="ARBA00022448"/>
    </source>
</evidence>
<dbReference type="SUPFAM" id="SSF49503">
    <property type="entry name" value="Cupredoxins"/>
    <property type="match status" value="1"/>
</dbReference>
<dbReference type="Pfam" id="PF00127">
    <property type="entry name" value="Copper-bind"/>
    <property type="match status" value="1"/>
</dbReference>
<dbReference type="GO" id="GO:0016020">
    <property type="term" value="C:membrane"/>
    <property type="evidence" value="ECO:0007669"/>
    <property type="project" value="UniProtKB-SubCell"/>
</dbReference>
<keyword evidence="6" id="KW-0249">Electron transport</keyword>
<dbReference type="InterPro" id="IPR002386">
    <property type="entry name" value="Amicyanin/Pseudoazurin"/>
</dbReference>
<dbReference type="PANTHER" id="PTHR34192:SF10">
    <property type="entry name" value="PLASTOCYANIN MAJOR ISOFORM, CHLOROPLASTIC-RELATED"/>
    <property type="match status" value="1"/>
</dbReference>
<accession>A0ABD5PGG1</accession>
<feature type="binding site" evidence="9">
    <location>
        <position position="162"/>
    </location>
    <ligand>
        <name>Cu cation</name>
        <dbReference type="ChEBI" id="CHEBI:23378"/>
    </ligand>
</feature>
<dbReference type="PROSITE" id="PS51318">
    <property type="entry name" value="TAT"/>
    <property type="match status" value="1"/>
</dbReference>
<reference evidence="12 13" key="1">
    <citation type="journal article" date="2019" name="Int. J. Syst. Evol. Microbiol.">
        <title>The Global Catalogue of Microorganisms (GCM) 10K type strain sequencing project: providing services to taxonomists for standard genome sequencing and annotation.</title>
        <authorList>
            <consortium name="The Broad Institute Genomics Platform"/>
            <consortium name="The Broad Institute Genome Sequencing Center for Infectious Disease"/>
            <person name="Wu L."/>
            <person name="Ma J."/>
        </authorList>
    </citation>
    <scope>NUCLEOTIDE SEQUENCE [LARGE SCALE GENOMIC DNA]</scope>
    <source>
        <strain evidence="12 13">CGMCC 1.12553</strain>
    </source>
</reference>
<evidence type="ECO:0000313" key="13">
    <source>
        <dbReference type="Proteomes" id="UP001595921"/>
    </source>
</evidence>
<dbReference type="NCBIfam" id="TIGR03102">
    <property type="entry name" value="halo_cynanin"/>
    <property type="match status" value="1"/>
</dbReference>
<dbReference type="Proteomes" id="UP001595921">
    <property type="component" value="Unassembled WGS sequence"/>
</dbReference>
<proteinExistence type="predicted"/>
<dbReference type="InterPro" id="IPR008972">
    <property type="entry name" value="Cupredoxin"/>
</dbReference>
<evidence type="ECO:0000256" key="10">
    <source>
        <dbReference type="SAM" id="MobiDB-lite"/>
    </source>
</evidence>
<dbReference type="GO" id="GO:0046872">
    <property type="term" value="F:metal ion binding"/>
    <property type="evidence" value="ECO:0007669"/>
    <property type="project" value="UniProtKB-KW"/>
</dbReference>
<organism evidence="12 13">
    <name type="scientific">Halobium salinum</name>
    <dbReference type="NCBI Taxonomy" id="1364940"/>
    <lineage>
        <taxon>Archaea</taxon>
        <taxon>Methanobacteriati</taxon>
        <taxon>Methanobacteriota</taxon>
        <taxon>Stenosarchaea group</taxon>
        <taxon>Halobacteria</taxon>
        <taxon>Halobacteriales</taxon>
        <taxon>Haloferacaceae</taxon>
        <taxon>Halobium</taxon>
    </lineage>
</organism>
<evidence type="ECO:0000256" key="4">
    <source>
        <dbReference type="ARBA" id="ARBA00022723"/>
    </source>
</evidence>
<keyword evidence="8" id="KW-0472">Membrane</keyword>
<dbReference type="PROSITE" id="PS00196">
    <property type="entry name" value="COPPER_BLUE"/>
    <property type="match status" value="1"/>
</dbReference>
<feature type="binding site" evidence="9">
    <location>
        <position position="154"/>
    </location>
    <ligand>
        <name>Cu cation</name>
        <dbReference type="ChEBI" id="CHEBI:23378"/>
    </ligand>
</feature>
<evidence type="ECO:0000256" key="5">
    <source>
        <dbReference type="ARBA" id="ARBA00022764"/>
    </source>
</evidence>
<name>A0ABD5PGG1_9EURY</name>
<dbReference type="CDD" id="cd04220">
    <property type="entry name" value="Halocyanin"/>
    <property type="match status" value="1"/>
</dbReference>
<evidence type="ECO:0000313" key="12">
    <source>
        <dbReference type="EMBL" id="MFC4359787.1"/>
    </source>
</evidence>
<comment type="subcellular location">
    <subcellularLocation>
        <location evidence="1">Membrane</location>
    </subcellularLocation>
    <subcellularLocation>
        <location evidence="2">Periplasm</location>
    </subcellularLocation>
</comment>
<keyword evidence="4 9" id="KW-0479">Metal-binding</keyword>
<evidence type="ECO:0000256" key="8">
    <source>
        <dbReference type="ARBA" id="ARBA00023136"/>
    </source>
</evidence>
<sequence length="202" mass="20804">MSPRFDTQTLSRRTYLQAAGLLGLAAVTPLAGCIDGGIARDPIVPPHIVAFPGAPDYGTWFTDVSNYRDTTWDFTGETTVVVQVGADGNGGSYGFGPAAIAVAPGTTVRWEWTGRGGGHDVVATDGSFASEYLSGSDKVFSHTFETPGLYTYVCRPHATMGMKGAVFVVGDGDGADGADTDGGGPGEDGNTGSDTGTAHHQH</sequence>
<evidence type="ECO:0000256" key="7">
    <source>
        <dbReference type="ARBA" id="ARBA00023008"/>
    </source>
</evidence>